<proteinExistence type="predicted"/>
<gene>
    <name evidence="4" type="ORF">ATL51_0135</name>
</gene>
<dbReference type="SUPFAM" id="SSF48452">
    <property type="entry name" value="TPR-like"/>
    <property type="match status" value="1"/>
</dbReference>
<dbReference type="EMBL" id="PHUJ01000002">
    <property type="protein sequence ID" value="PKB41175.1"/>
    <property type="molecule type" value="Genomic_DNA"/>
</dbReference>
<evidence type="ECO:0000313" key="4">
    <source>
        <dbReference type="EMBL" id="PKB41175.1"/>
    </source>
</evidence>
<evidence type="ECO:0000256" key="1">
    <source>
        <dbReference type="PROSITE-ProRule" id="PRU00339"/>
    </source>
</evidence>
<evidence type="ECO:0000256" key="2">
    <source>
        <dbReference type="SAM" id="MobiDB-lite"/>
    </source>
</evidence>
<keyword evidence="3" id="KW-1133">Transmembrane helix</keyword>
<dbReference type="Gene3D" id="1.25.40.10">
    <property type="entry name" value="Tetratricopeptide repeat domain"/>
    <property type="match status" value="1"/>
</dbReference>
<dbReference type="PROSITE" id="PS50005">
    <property type="entry name" value="TPR"/>
    <property type="match status" value="1"/>
</dbReference>
<protein>
    <submittedName>
        <fullName evidence="4">Cytochrome c-type biogenesis protein CcmH/NrfG</fullName>
    </submittedName>
</protein>
<sequence>MSRGDEIADQALADILELEAQVAQGEIDEERARRMRRHYVSVAAEAMASPDDTGSPGPRSPAGRAPRPWTLAYVLAATVALVAGIIVLPASIVERPEGGAVTGIEPMAEAPGDAPAVDPAAVDDEQLEQVVAENPGVIGMRLALADRYVAAGDHGAAMRHYVEAVRLRPDDPQVRTRLAWLLLTIGQTGPALENADRALALSPGSPDAAWVRANVLIDGLGDVAGGVGVLEGLLARPDLTPDIRGQVEDLRRRALTDGGGGR</sequence>
<evidence type="ECO:0000256" key="3">
    <source>
        <dbReference type="SAM" id="Phobius"/>
    </source>
</evidence>
<feature type="repeat" description="TPR" evidence="1">
    <location>
        <begin position="138"/>
        <end position="171"/>
    </location>
</feature>
<keyword evidence="3" id="KW-0472">Membrane</keyword>
<reference evidence="4 5" key="1">
    <citation type="submission" date="2017-11" db="EMBL/GenBank/DDBJ databases">
        <title>Sequencing the genomes of 1000 actinobacteria strains.</title>
        <authorList>
            <person name="Klenk H.-P."/>
        </authorList>
    </citation>
    <scope>NUCLEOTIDE SEQUENCE [LARGE SCALE GENOMIC DNA]</scope>
    <source>
        <strain evidence="4 5">DSM 44104</strain>
    </source>
</reference>
<keyword evidence="1" id="KW-0802">TPR repeat</keyword>
<dbReference type="InterPro" id="IPR011990">
    <property type="entry name" value="TPR-like_helical_dom_sf"/>
</dbReference>
<accession>A0AA44UVB1</accession>
<feature type="compositionally biased region" description="Low complexity" evidence="2">
    <location>
        <begin position="54"/>
        <end position="63"/>
    </location>
</feature>
<comment type="caution">
    <text evidence="4">The sequence shown here is derived from an EMBL/GenBank/DDBJ whole genome shotgun (WGS) entry which is preliminary data.</text>
</comment>
<dbReference type="Pfam" id="PF13428">
    <property type="entry name" value="TPR_14"/>
    <property type="match status" value="1"/>
</dbReference>
<keyword evidence="3" id="KW-0812">Transmembrane</keyword>
<evidence type="ECO:0000313" key="5">
    <source>
        <dbReference type="Proteomes" id="UP000232453"/>
    </source>
</evidence>
<feature type="region of interest" description="Disordered" evidence="2">
    <location>
        <begin position="44"/>
        <end position="63"/>
    </location>
</feature>
<dbReference type="InterPro" id="IPR019734">
    <property type="entry name" value="TPR_rpt"/>
</dbReference>
<dbReference type="Proteomes" id="UP000232453">
    <property type="component" value="Unassembled WGS sequence"/>
</dbReference>
<name>A0AA44UVB1_PSEA5</name>
<feature type="transmembrane region" description="Helical" evidence="3">
    <location>
        <begin position="69"/>
        <end position="92"/>
    </location>
</feature>
<dbReference type="RefSeq" id="WP_100877245.1">
    <property type="nucleotide sequence ID" value="NZ_CP052772.1"/>
</dbReference>
<dbReference type="AlphaFoldDB" id="A0AA44UVB1"/>
<organism evidence="4 5">
    <name type="scientific">Pseudonocardia alni</name>
    <name type="common">Amycolata alni</name>
    <dbReference type="NCBI Taxonomy" id="33907"/>
    <lineage>
        <taxon>Bacteria</taxon>
        <taxon>Bacillati</taxon>
        <taxon>Actinomycetota</taxon>
        <taxon>Actinomycetes</taxon>
        <taxon>Pseudonocardiales</taxon>
        <taxon>Pseudonocardiaceae</taxon>
        <taxon>Pseudonocardia</taxon>
    </lineage>
</organism>